<gene>
    <name evidence="6" type="ORF">GCM10011401_27130</name>
</gene>
<evidence type="ECO:0000256" key="1">
    <source>
        <dbReference type="ARBA" id="ARBA00023125"/>
    </source>
</evidence>
<dbReference type="RefSeq" id="WP_188686829.1">
    <property type="nucleotide sequence ID" value="NZ_BMIS01000019.1"/>
</dbReference>
<dbReference type="InterPro" id="IPR002104">
    <property type="entry name" value="Integrase_catalytic"/>
</dbReference>
<dbReference type="PANTHER" id="PTHR34605:SF4">
    <property type="entry name" value="DNA ADENINE METHYLTRANSFERASE"/>
    <property type="match status" value="1"/>
</dbReference>
<dbReference type="InterPro" id="IPR013762">
    <property type="entry name" value="Integrase-like_cat_sf"/>
</dbReference>
<evidence type="ECO:0000256" key="2">
    <source>
        <dbReference type="ARBA" id="ARBA00023172"/>
    </source>
</evidence>
<sequence length="370" mass="39758">MTTGILAPAAAGLDRPNSQHAMAMLAEAAQLAEANSLSEQTRRLYASDWRRFTAWCSAAGVDPMPASVETVRAYAASMALGGEDSGYRPATIERHLAAIGYAHTAAGHSPPTKHPAVENVMRGIRRALGSQSRQMRPLLLADVRTIISDIDTSSWPAGLAGLRDTFVLLGGFASAMRRSEMAAMLQGHIRHDPAVGLLVTIPRSKGDQAGYGALVVMPTGQNPQTCPPCAYRRWMIASRAALSSRAEAMAAVFETPTFEDRQEHVCDTPARHDDAQAPVLRIIRRGGNMAGPISGDGLHRMIQRRAAEAGLAGPIGFHSLRAGFVTQARRNGADHRAVRRQTRHTSDALVDRYDREHSPLIDNAAADLGL</sequence>
<dbReference type="PROSITE" id="PS51898">
    <property type="entry name" value="TYR_RECOMBINASE"/>
    <property type="match status" value="1"/>
</dbReference>
<dbReference type="GO" id="GO:0015074">
    <property type="term" value="P:DNA integration"/>
    <property type="evidence" value="ECO:0007669"/>
    <property type="project" value="InterPro"/>
</dbReference>
<dbReference type="InterPro" id="IPR052925">
    <property type="entry name" value="Phage_Integrase-like_Recomb"/>
</dbReference>
<proteinExistence type="predicted"/>
<reference evidence="6" key="1">
    <citation type="journal article" date="2014" name="Int. J. Syst. Evol. Microbiol.">
        <title>Complete genome sequence of Corynebacterium casei LMG S-19264T (=DSM 44701T), isolated from a smear-ripened cheese.</title>
        <authorList>
            <consortium name="US DOE Joint Genome Institute (JGI-PGF)"/>
            <person name="Walter F."/>
            <person name="Albersmeier A."/>
            <person name="Kalinowski J."/>
            <person name="Ruckert C."/>
        </authorList>
    </citation>
    <scope>NUCLEOTIDE SEQUENCE</scope>
    <source>
        <strain evidence="6">CGMCC 1.15388</strain>
    </source>
</reference>
<dbReference type="InterPro" id="IPR010998">
    <property type="entry name" value="Integrase_recombinase_N"/>
</dbReference>
<feature type="domain" description="Core-binding (CB)" evidence="5">
    <location>
        <begin position="26"/>
        <end position="107"/>
    </location>
</feature>
<comment type="caution">
    <text evidence="6">The sequence shown here is derived from an EMBL/GenBank/DDBJ whole genome shotgun (WGS) entry which is preliminary data.</text>
</comment>
<dbReference type="GO" id="GO:0006310">
    <property type="term" value="P:DNA recombination"/>
    <property type="evidence" value="ECO:0007669"/>
    <property type="project" value="UniProtKB-KW"/>
</dbReference>
<keyword evidence="2" id="KW-0233">DNA recombination</keyword>
<dbReference type="PROSITE" id="PS51900">
    <property type="entry name" value="CB"/>
    <property type="match status" value="1"/>
</dbReference>
<dbReference type="Gene3D" id="1.10.443.10">
    <property type="entry name" value="Intergrase catalytic core"/>
    <property type="match status" value="1"/>
</dbReference>
<dbReference type="EMBL" id="BMIS01000019">
    <property type="protein sequence ID" value="GGE78463.1"/>
    <property type="molecule type" value="Genomic_DNA"/>
</dbReference>
<name>A0A917AV27_9MICC</name>
<dbReference type="AlphaFoldDB" id="A0A917AV27"/>
<protein>
    <submittedName>
        <fullName evidence="6">Recombinase</fullName>
    </submittedName>
</protein>
<evidence type="ECO:0000313" key="7">
    <source>
        <dbReference type="Proteomes" id="UP000633136"/>
    </source>
</evidence>
<dbReference type="PANTHER" id="PTHR34605">
    <property type="entry name" value="PHAGE_INTEGRASE DOMAIN-CONTAINING PROTEIN"/>
    <property type="match status" value="1"/>
</dbReference>
<feature type="domain" description="Tyr recombinase" evidence="4">
    <location>
        <begin position="133"/>
        <end position="368"/>
    </location>
</feature>
<evidence type="ECO:0000259" key="5">
    <source>
        <dbReference type="PROSITE" id="PS51900"/>
    </source>
</evidence>
<evidence type="ECO:0000256" key="3">
    <source>
        <dbReference type="PROSITE-ProRule" id="PRU01248"/>
    </source>
</evidence>
<evidence type="ECO:0000259" key="4">
    <source>
        <dbReference type="PROSITE" id="PS51898"/>
    </source>
</evidence>
<dbReference type="Gene3D" id="1.10.150.130">
    <property type="match status" value="1"/>
</dbReference>
<dbReference type="Proteomes" id="UP000633136">
    <property type="component" value="Unassembled WGS sequence"/>
</dbReference>
<accession>A0A917AV27</accession>
<dbReference type="SUPFAM" id="SSF47823">
    <property type="entry name" value="lambda integrase-like, N-terminal domain"/>
    <property type="match status" value="1"/>
</dbReference>
<dbReference type="InterPro" id="IPR011010">
    <property type="entry name" value="DNA_brk_join_enz"/>
</dbReference>
<evidence type="ECO:0000313" key="6">
    <source>
        <dbReference type="EMBL" id="GGE78463.1"/>
    </source>
</evidence>
<dbReference type="SUPFAM" id="SSF56349">
    <property type="entry name" value="DNA breaking-rejoining enzymes"/>
    <property type="match status" value="1"/>
</dbReference>
<keyword evidence="7" id="KW-1185">Reference proteome</keyword>
<organism evidence="6 7">
    <name type="scientific">Nesterenkonia cremea</name>
    <dbReference type="NCBI Taxonomy" id="1882340"/>
    <lineage>
        <taxon>Bacteria</taxon>
        <taxon>Bacillati</taxon>
        <taxon>Actinomycetota</taxon>
        <taxon>Actinomycetes</taxon>
        <taxon>Micrococcales</taxon>
        <taxon>Micrococcaceae</taxon>
        <taxon>Nesterenkonia</taxon>
    </lineage>
</organism>
<dbReference type="GO" id="GO:0003677">
    <property type="term" value="F:DNA binding"/>
    <property type="evidence" value="ECO:0007669"/>
    <property type="project" value="UniProtKB-UniRule"/>
</dbReference>
<dbReference type="InterPro" id="IPR044068">
    <property type="entry name" value="CB"/>
</dbReference>
<reference evidence="6" key="2">
    <citation type="submission" date="2020-09" db="EMBL/GenBank/DDBJ databases">
        <authorList>
            <person name="Sun Q."/>
            <person name="Zhou Y."/>
        </authorList>
    </citation>
    <scope>NUCLEOTIDE SEQUENCE</scope>
    <source>
        <strain evidence="6">CGMCC 1.15388</strain>
    </source>
</reference>
<keyword evidence="1 3" id="KW-0238">DNA-binding</keyword>